<feature type="binding site" evidence="5">
    <location>
        <position position="302"/>
    </location>
    <ligand>
        <name>Fe cation</name>
        <dbReference type="ChEBI" id="CHEBI:24875"/>
        <note>catalytic</note>
    </ligand>
</feature>
<comment type="similarity">
    <text evidence="1 6">Belongs to the carotenoid oxygenase family.</text>
</comment>
<dbReference type="Pfam" id="PF03055">
    <property type="entry name" value="RPE65"/>
    <property type="match status" value="1"/>
</dbReference>
<keyword evidence="7" id="KW-0732">Signal</keyword>
<comment type="cofactor">
    <cofactor evidence="5 6">
        <name>Fe(2+)</name>
        <dbReference type="ChEBI" id="CHEBI:29033"/>
    </cofactor>
    <text evidence="5 6">Binds 1 Fe(2+) ion per subunit.</text>
</comment>
<dbReference type="OrthoDB" id="6636843at2"/>
<dbReference type="HOGENOM" id="CLU_016472_6_3_5"/>
<dbReference type="EMBL" id="GL883078">
    <property type="protein sequence ID" value="EGF91172.1"/>
    <property type="molecule type" value="Genomic_DNA"/>
</dbReference>
<dbReference type="PROSITE" id="PS51318">
    <property type="entry name" value="TAT"/>
    <property type="match status" value="1"/>
</dbReference>
<keyword evidence="3 6" id="KW-0560">Oxidoreductase</keyword>
<feature type="binding site" evidence="5">
    <location>
        <position position="195"/>
    </location>
    <ligand>
        <name>Fe cation</name>
        <dbReference type="ChEBI" id="CHEBI:24875"/>
        <note>catalytic</note>
    </ligand>
</feature>
<protein>
    <recommendedName>
        <fullName evidence="6">Dioxygenase</fullName>
        <ecNumber evidence="6">1.13.11.-</ecNumber>
    </recommendedName>
</protein>
<dbReference type="RefSeq" id="WP_006273364.1">
    <property type="nucleotide sequence ID" value="NZ_GL883078.1"/>
</dbReference>
<name>F4QPB4_9CAUL</name>
<feature type="binding site" evidence="5">
    <location>
        <position position="482"/>
    </location>
    <ligand>
        <name>Fe cation</name>
        <dbReference type="ChEBI" id="CHEBI:24875"/>
        <note>catalytic</note>
    </ligand>
</feature>
<evidence type="ECO:0000313" key="8">
    <source>
        <dbReference type="EMBL" id="EGF91172.1"/>
    </source>
</evidence>
<dbReference type="STRING" id="715226.ABI_25870"/>
<feature type="signal peptide" evidence="7">
    <location>
        <begin position="1"/>
        <end position="29"/>
    </location>
</feature>
<keyword evidence="2 5" id="KW-0479">Metal-binding</keyword>
<keyword evidence="6" id="KW-0223">Dioxygenase</keyword>
<gene>
    <name evidence="8" type="ORF">ABI_25870</name>
</gene>
<reference evidence="9" key="1">
    <citation type="submission" date="2011-03" db="EMBL/GenBank/DDBJ databases">
        <title>Draft genome sequence of Brevundimonas diminuta.</title>
        <authorList>
            <person name="Brown P.J.B."/>
            <person name="Buechlein A."/>
            <person name="Hemmerich C."/>
            <person name="Brun Y.V."/>
        </authorList>
    </citation>
    <scope>NUCLEOTIDE SEQUENCE [LARGE SCALE GENOMIC DNA]</scope>
    <source>
        <strain evidence="9">C19</strain>
    </source>
</reference>
<feature type="chain" id="PRO_5003321010" description="Dioxygenase" evidence="7">
    <location>
        <begin position="30"/>
        <end position="487"/>
    </location>
</feature>
<dbReference type="GO" id="GO:0046872">
    <property type="term" value="F:metal ion binding"/>
    <property type="evidence" value="ECO:0007669"/>
    <property type="project" value="UniProtKB-KW"/>
</dbReference>
<evidence type="ECO:0000256" key="7">
    <source>
        <dbReference type="SAM" id="SignalP"/>
    </source>
</evidence>
<evidence type="ECO:0000313" key="9">
    <source>
        <dbReference type="Proteomes" id="UP000006512"/>
    </source>
</evidence>
<evidence type="ECO:0000256" key="2">
    <source>
        <dbReference type="ARBA" id="ARBA00022723"/>
    </source>
</evidence>
<dbReference type="PANTHER" id="PTHR10543:SF89">
    <property type="entry name" value="CAROTENOID 9,10(9',10')-CLEAVAGE DIOXYGENASE 1"/>
    <property type="match status" value="1"/>
</dbReference>
<evidence type="ECO:0000256" key="1">
    <source>
        <dbReference type="ARBA" id="ARBA00006787"/>
    </source>
</evidence>
<dbReference type="GO" id="GO:0010436">
    <property type="term" value="F:carotenoid dioxygenase activity"/>
    <property type="evidence" value="ECO:0007669"/>
    <property type="project" value="TreeGrafter"/>
</dbReference>
<dbReference type="EC" id="1.13.11.-" evidence="6"/>
<evidence type="ECO:0000256" key="3">
    <source>
        <dbReference type="ARBA" id="ARBA00023002"/>
    </source>
</evidence>
<dbReference type="Proteomes" id="UP000006512">
    <property type="component" value="Unassembled WGS sequence"/>
</dbReference>
<evidence type="ECO:0000256" key="6">
    <source>
        <dbReference type="RuleBase" id="RU364048"/>
    </source>
</evidence>
<keyword evidence="4 5" id="KW-0408">Iron</keyword>
<evidence type="ECO:0000256" key="5">
    <source>
        <dbReference type="PIRSR" id="PIRSR604294-1"/>
    </source>
</evidence>
<sequence>MTNFDMSRRGLLGALTGAGAAAFAPKSWAAAAADWTIGVSNAPAEGYADSAMMRLHGRMPAGLSGQLYRNGPAWFRYGDDITGHWFDGDGMIQRYDLTGDGVRHSGKFVDTFKRRTEQAAGRIMMPGFGTKAAPDAPVSGPDDVNAANTSVMRVGDELWALWEGGSPYRVDPHSLATLGPKTFRDDLKGMAFLAHPKVEPSGRIWSAAFMGSRGWIWQLDARGGLERGEMIELPLPGYTHDWAVTERYLIFPMQPWVMEGMTVPISEHMSWKPEQGLQILVVDKNDFSKRRVYELPAAFYFHTGDAWEDSDGTLHFDVCLTATPEFGAKGGHDIVRGKFDSGTAGADLVLVSLYPDGRAVTRPTGVSAEFPQTDRRRQGLRRDRVVHVHGESKIHPGARALSLFDWKTGKRQVHDFGADAMVEEALFVPRPGGTEELDGWMVGTVLDLKAKATQLHVFDARHLDDGPVASWQGQHATPLGFHGTFVS</sequence>
<dbReference type="PANTHER" id="PTHR10543">
    <property type="entry name" value="BETA-CAROTENE DIOXYGENASE"/>
    <property type="match status" value="1"/>
</dbReference>
<dbReference type="InterPro" id="IPR004294">
    <property type="entry name" value="Carotenoid_Oase"/>
</dbReference>
<keyword evidence="9" id="KW-1185">Reference proteome</keyword>
<dbReference type="eggNOG" id="COG3670">
    <property type="taxonomic scope" value="Bacteria"/>
</dbReference>
<dbReference type="GO" id="GO:0016121">
    <property type="term" value="P:carotene catabolic process"/>
    <property type="evidence" value="ECO:0007669"/>
    <property type="project" value="TreeGrafter"/>
</dbReference>
<evidence type="ECO:0000256" key="4">
    <source>
        <dbReference type="ARBA" id="ARBA00023004"/>
    </source>
</evidence>
<dbReference type="InterPro" id="IPR006311">
    <property type="entry name" value="TAT_signal"/>
</dbReference>
<feature type="binding site" evidence="5">
    <location>
        <position position="240"/>
    </location>
    <ligand>
        <name>Fe cation</name>
        <dbReference type="ChEBI" id="CHEBI:24875"/>
        <note>catalytic</note>
    </ligand>
</feature>
<proteinExistence type="inferred from homology"/>
<organism evidence="8 9">
    <name type="scientific">Asticcacaulis biprosthecium C19</name>
    <dbReference type="NCBI Taxonomy" id="715226"/>
    <lineage>
        <taxon>Bacteria</taxon>
        <taxon>Pseudomonadati</taxon>
        <taxon>Pseudomonadota</taxon>
        <taxon>Alphaproteobacteria</taxon>
        <taxon>Caulobacterales</taxon>
        <taxon>Caulobacteraceae</taxon>
        <taxon>Asticcacaulis</taxon>
    </lineage>
</organism>
<accession>F4QPB4</accession>
<dbReference type="AlphaFoldDB" id="F4QPB4"/>